<name>X1H821_9ZZZZ</name>
<gene>
    <name evidence="1" type="ORF">S03H2_40975</name>
</gene>
<proteinExistence type="predicted"/>
<organism evidence="1">
    <name type="scientific">marine sediment metagenome</name>
    <dbReference type="NCBI Taxonomy" id="412755"/>
    <lineage>
        <taxon>unclassified sequences</taxon>
        <taxon>metagenomes</taxon>
        <taxon>ecological metagenomes</taxon>
    </lineage>
</organism>
<dbReference type="EMBL" id="BARU01025432">
    <property type="protein sequence ID" value="GAH66361.1"/>
    <property type="molecule type" value="Genomic_DNA"/>
</dbReference>
<reference evidence="1" key="1">
    <citation type="journal article" date="2014" name="Front. Microbiol.">
        <title>High frequency of phylogenetically diverse reductive dehalogenase-homologous genes in deep subseafloor sedimentary metagenomes.</title>
        <authorList>
            <person name="Kawai M."/>
            <person name="Futagami T."/>
            <person name="Toyoda A."/>
            <person name="Takaki Y."/>
            <person name="Nishi S."/>
            <person name="Hori S."/>
            <person name="Arai W."/>
            <person name="Tsubouchi T."/>
            <person name="Morono Y."/>
            <person name="Uchiyama I."/>
            <person name="Ito T."/>
            <person name="Fujiyama A."/>
            <person name="Inagaki F."/>
            <person name="Takami H."/>
        </authorList>
    </citation>
    <scope>NUCLEOTIDE SEQUENCE</scope>
    <source>
        <strain evidence="1">Expedition CK06-06</strain>
    </source>
</reference>
<feature type="non-terminal residue" evidence="1">
    <location>
        <position position="1"/>
    </location>
</feature>
<sequence length="254" mass="28428">LILAFVFLAVLGTIGISFLYRMRLEDRAVSNYQDSLKADYLTQAGIERAIAELRNDTNEYDDLYEPWAKGFQESLGEGNYEVSEAENPGENEKGERLGIFDEASKINLNVVGAGKYHEGWTPWEINLGAITAINKQLGSDGIDNDEDGKTDEENEGVQAIIKYRYGKDGAPGIKDVDDDQDRMVLQSEEVVAEKKIKVVVDRGASPIKIKYYRELSDRASDFPRASFNESNLRSRRAIRWKNTSLPSPLAPSPV</sequence>
<dbReference type="AlphaFoldDB" id="X1H821"/>
<protein>
    <recommendedName>
        <fullName evidence="2">Type 4 fimbrial biogenesis protein PilX N-terminal domain-containing protein</fullName>
    </recommendedName>
</protein>
<accession>X1H821</accession>
<evidence type="ECO:0000313" key="1">
    <source>
        <dbReference type="EMBL" id="GAH66361.1"/>
    </source>
</evidence>
<comment type="caution">
    <text evidence="1">The sequence shown here is derived from an EMBL/GenBank/DDBJ whole genome shotgun (WGS) entry which is preliminary data.</text>
</comment>
<evidence type="ECO:0008006" key="2">
    <source>
        <dbReference type="Google" id="ProtNLM"/>
    </source>
</evidence>